<dbReference type="RefSeq" id="WP_017847623.1">
    <property type="nucleotide sequence ID" value="NZ_AOUH01000022.1"/>
</dbReference>
<sequence length="118" mass="11925">MCGKSIKKLVNKVVELDPLRGGDVILEGMGLPNMFGENTGMFNKAEREKEAAKAAAEAAGSTASTAVAATTSSDSVQAAVEAERKRRLAQSGQNGTILTGSSGVLGGASTGQKTLLGV</sequence>
<proteinExistence type="predicted"/>
<dbReference type="Proteomes" id="UP000245431">
    <property type="component" value="Chromosome PVE_r1"/>
</dbReference>
<feature type="compositionally biased region" description="Polar residues" evidence="1">
    <location>
        <begin position="90"/>
        <end position="102"/>
    </location>
</feature>
<organism evidence="2 3">
    <name type="scientific">Pseudomonas veronii 1YdBTEX2</name>
    <dbReference type="NCBI Taxonomy" id="1295141"/>
    <lineage>
        <taxon>Bacteria</taxon>
        <taxon>Pseudomonadati</taxon>
        <taxon>Pseudomonadota</taxon>
        <taxon>Gammaproteobacteria</taxon>
        <taxon>Pseudomonadales</taxon>
        <taxon>Pseudomonadaceae</taxon>
        <taxon>Pseudomonas</taxon>
    </lineage>
</organism>
<gene>
    <name evidence="2" type="ORF">PVE_R1G2012</name>
</gene>
<dbReference type="AlphaFoldDB" id="A0A1D3JUZ5"/>
<name>A0A1D3JUZ5_PSEVE</name>
<evidence type="ECO:0000313" key="2">
    <source>
        <dbReference type="EMBL" id="SBW79898.1"/>
    </source>
</evidence>
<reference evidence="3" key="1">
    <citation type="submission" date="2016-07" db="EMBL/GenBank/DDBJ databases">
        <authorList>
            <person name="Florea S."/>
            <person name="Webb J.S."/>
            <person name="Jaromczyk J."/>
            <person name="Schardl C.L."/>
        </authorList>
    </citation>
    <scope>NUCLEOTIDE SEQUENCE [LARGE SCALE GENOMIC DNA]</scope>
    <source>
        <strain evidence="3">1YdBTEX2</strain>
    </source>
</reference>
<feature type="region of interest" description="Disordered" evidence="1">
    <location>
        <begin position="78"/>
        <end position="118"/>
    </location>
</feature>
<dbReference type="EMBL" id="LT599583">
    <property type="protein sequence ID" value="SBW79898.1"/>
    <property type="molecule type" value="Genomic_DNA"/>
</dbReference>
<accession>A0A1D3JUZ5</accession>
<protein>
    <submittedName>
        <fullName evidence="2">Uncharacterized protein</fullName>
    </submittedName>
</protein>
<evidence type="ECO:0000313" key="3">
    <source>
        <dbReference type="Proteomes" id="UP000245431"/>
    </source>
</evidence>
<evidence type="ECO:0000256" key="1">
    <source>
        <dbReference type="SAM" id="MobiDB-lite"/>
    </source>
</evidence>